<dbReference type="OrthoDB" id="1919336at2759"/>
<feature type="domain" description="HMG box" evidence="5">
    <location>
        <begin position="63"/>
        <end position="133"/>
    </location>
</feature>
<dbReference type="RefSeq" id="XP_067916380.1">
    <property type="nucleotide sequence ID" value="XM_068071644.1"/>
</dbReference>
<dbReference type="SMART" id="SM00398">
    <property type="entry name" value="HMG"/>
    <property type="match status" value="1"/>
</dbReference>
<evidence type="ECO:0000256" key="2">
    <source>
        <dbReference type="ARBA" id="ARBA00023242"/>
    </source>
</evidence>
<name>A0A2C6KDZ1_9APIC</name>
<evidence type="ECO:0000256" key="3">
    <source>
        <dbReference type="PROSITE-ProRule" id="PRU00267"/>
    </source>
</evidence>
<dbReference type="GO" id="GO:0005634">
    <property type="term" value="C:nucleus"/>
    <property type="evidence" value="ECO:0007669"/>
    <property type="project" value="UniProtKB-UniRule"/>
</dbReference>
<keyword evidence="7" id="KW-1185">Reference proteome</keyword>
<dbReference type="PANTHER" id="PTHR48112">
    <property type="entry name" value="HIGH MOBILITY GROUP PROTEIN DSP1"/>
    <property type="match status" value="1"/>
</dbReference>
<dbReference type="SUPFAM" id="SSF47095">
    <property type="entry name" value="HMG-box"/>
    <property type="match status" value="1"/>
</dbReference>
<dbReference type="PROSITE" id="PS50118">
    <property type="entry name" value="HMG_BOX_2"/>
    <property type="match status" value="1"/>
</dbReference>
<comment type="caution">
    <text evidence="6">The sequence shown here is derived from an EMBL/GenBank/DDBJ whole genome shotgun (WGS) entry which is preliminary data.</text>
</comment>
<dbReference type="InterPro" id="IPR036910">
    <property type="entry name" value="HMG_box_dom_sf"/>
</dbReference>
<dbReference type="InterPro" id="IPR009071">
    <property type="entry name" value="HMG_box_dom"/>
</dbReference>
<feature type="signal peptide" evidence="4">
    <location>
        <begin position="1"/>
        <end position="22"/>
    </location>
</feature>
<dbReference type="Gene3D" id="1.10.30.10">
    <property type="entry name" value="High mobility group box domain"/>
    <property type="match status" value="1"/>
</dbReference>
<dbReference type="Pfam" id="PF00505">
    <property type="entry name" value="HMG_box"/>
    <property type="match status" value="1"/>
</dbReference>
<accession>A0A2C6KDZ1</accession>
<sequence length="137" mass="15536">MPLWARRWTLVLLLLLPLRWSAERGAPHERHPACPASTIVAVTMAPKKTIIKKGKAKKDPNAPKRPLSAFIFFSQDKREEIIRKNPELKSKLAEVGKMVGEAWGKLSDAQKKPYETKAVADKARYEKEMLAYKKSGK</sequence>
<keyword evidence="2 3" id="KW-0539">Nucleus</keyword>
<evidence type="ECO:0000313" key="6">
    <source>
        <dbReference type="EMBL" id="PHJ14644.1"/>
    </source>
</evidence>
<dbReference type="GO" id="GO:0003677">
    <property type="term" value="F:DNA binding"/>
    <property type="evidence" value="ECO:0007669"/>
    <property type="project" value="UniProtKB-UniRule"/>
</dbReference>
<dbReference type="AlphaFoldDB" id="A0A2C6KDZ1"/>
<dbReference type="PRINTS" id="PR00886">
    <property type="entry name" value="HIGHMOBLTY12"/>
</dbReference>
<dbReference type="FunFam" id="1.10.30.10:FF:000016">
    <property type="entry name" value="FACT complex subunit SSRP1"/>
    <property type="match status" value="1"/>
</dbReference>
<dbReference type="PANTHER" id="PTHR48112:SF22">
    <property type="entry name" value="MITOCHONDRIAL TRANSCRIPTION FACTOR A, ISOFORM B"/>
    <property type="match status" value="1"/>
</dbReference>
<keyword evidence="4" id="KW-0732">Signal</keyword>
<dbReference type="CDD" id="cd01390">
    <property type="entry name" value="HMG-box_NHP6-like"/>
    <property type="match status" value="1"/>
</dbReference>
<evidence type="ECO:0000313" key="7">
    <source>
        <dbReference type="Proteomes" id="UP000221165"/>
    </source>
</evidence>
<dbReference type="VEuPathDB" id="ToxoDB:CSUI_011546"/>
<feature type="chain" id="PRO_5012971198" evidence="4">
    <location>
        <begin position="23"/>
        <end position="137"/>
    </location>
</feature>
<feature type="DNA-binding region" description="HMG box" evidence="3">
    <location>
        <begin position="63"/>
        <end position="133"/>
    </location>
</feature>
<gene>
    <name evidence="6" type="ORF">CSUI_011546</name>
</gene>
<reference evidence="6 7" key="1">
    <citation type="journal article" date="2017" name="Int. J. Parasitol.">
        <title>The genome of the protozoan parasite Cystoisospora suis and a reverse vaccinology approach to identify vaccine candidates.</title>
        <authorList>
            <person name="Palmieri N."/>
            <person name="Shrestha A."/>
            <person name="Ruttkowski B."/>
            <person name="Beck T."/>
            <person name="Vogl C."/>
            <person name="Tomley F."/>
            <person name="Blake D.P."/>
            <person name="Joachim A."/>
        </authorList>
    </citation>
    <scope>NUCLEOTIDE SEQUENCE [LARGE SCALE GENOMIC DNA]</scope>
    <source>
        <strain evidence="6 7">Wien I</strain>
    </source>
</reference>
<dbReference type="EMBL" id="MIGC01013273">
    <property type="protein sequence ID" value="PHJ14644.1"/>
    <property type="molecule type" value="Genomic_DNA"/>
</dbReference>
<dbReference type="Proteomes" id="UP000221165">
    <property type="component" value="Unassembled WGS sequence"/>
</dbReference>
<proteinExistence type="predicted"/>
<evidence type="ECO:0000256" key="1">
    <source>
        <dbReference type="ARBA" id="ARBA00023125"/>
    </source>
</evidence>
<evidence type="ECO:0000259" key="5">
    <source>
        <dbReference type="PROSITE" id="PS50118"/>
    </source>
</evidence>
<dbReference type="InterPro" id="IPR050342">
    <property type="entry name" value="HMGB"/>
</dbReference>
<organism evidence="6 7">
    <name type="scientific">Cystoisospora suis</name>
    <dbReference type="NCBI Taxonomy" id="483139"/>
    <lineage>
        <taxon>Eukaryota</taxon>
        <taxon>Sar</taxon>
        <taxon>Alveolata</taxon>
        <taxon>Apicomplexa</taxon>
        <taxon>Conoidasida</taxon>
        <taxon>Coccidia</taxon>
        <taxon>Eucoccidiorida</taxon>
        <taxon>Eimeriorina</taxon>
        <taxon>Sarcocystidae</taxon>
        <taxon>Cystoisospora</taxon>
    </lineage>
</organism>
<evidence type="ECO:0000256" key="4">
    <source>
        <dbReference type="SAM" id="SignalP"/>
    </source>
</evidence>
<dbReference type="GeneID" id="94434855"/>
<keyword evidence="1 3" id="KW-0238">DNA-binding</keyword>
<protein>
    <submittedName>
        <fullName evidence="6">Hmg (High mobility group) box domain-containing protein</fullName>
    </submittedName>
</protein>